<reference evidence="2 3" key="1">
    <citation type="submission" date="2016-04" db="EMBL/GenBank/DDBJ databases">
        <title>Evolutionary innovation and constraint leading to complex multicellularity in the Ascomycota.</title>
        <authorList>
            <person name="Cisse O."/>
            <person name="Nguyen A."/>
            <person name="Hewitt D.A."/>
            <person name="Jedd G."/>
            <person name="Stajich J.E."/>
        </authorList>
    </citation>
    <scope>NUCLEOTIDE SEQUENCE [LARGE SCALE GENOMIC DNA]</scope>
    <source>
        <strain evidence="2 3">DAH-3</strain>
    </source>
</reference>
<proteinExistence type="predicted"/>
<feature type="region of interest" description="Disordered" evidence="1">
    <location>
        <begin position="1"/>
        <end position="25"/>
    </location>
</feature>
<accession>A0A1U7LL38</accession>
<organism evidence="2 3">
    <name type="scientific">Neolecta irregularis (strain DAH-3)</name>
    <dbReference type="NCBI Taxonomy" id="1198029"/>
    <lineage>
        <taxon>Eukaryota</taxon>
        <taxon>Fungi</taxon>
        <taxon>Dikarya</taxon>
        <taxon>Ascomycota</taxon>
        <taxon>Taphrinomycotina</taxon>
        <taxon>Neolectales</taxon>
        <taxon>Neolectaceae</taxon>
        <taxon>Neolecta</taxon>
    </lineage>
</organism>
<dbReference type="SUPFAM" id="SSF52540">
    <property type="entry name" value="P-loop containing nucleoside triphosphate hydrolases"/>
    <property type="match status" value="1"/>
</dbReference>
<dbReference type="EMBL" id="LXFE01001764">
    <property type="protein sequence ID" value="OLL23364.1"/>
    <property type="molecule type" value="Genomic_DNA"/>
</dbReference>
<name>A0A1U7LL38_NEOID</name>
<gene>
    <name evidence="2" type="ORF">NEOLI_005079</name>
</gene>
<dbReference type="STRING" id="1198029.A0A1U7LL38"/>
<comment type="caution">
    <text evidence="2">The sequence shown here is derived from an EMBL/GenBank/DDBJ whole genome shotgun (WGS) entry which is preliminary data.</text>
</comment>
<dbReference type="AlphaFoldDB" id="A0A1U7LL38"/>
<sequence>MSDVEGNVAYEQTENVPDKAAKRKRRREELKQKVLKVYPFSLQKRQKREQDEARNIAIMVPALQADYICGKIGVYYNEISTLERQDRYIPETVFTDTSLFGERSLTTISTFLTISKVEKGCEEMGRPHTIVVSAAAIRVAELTREMRKMNAHVLKLFARHIKVEQQIRMLKSQPVAIAVGTPGRLMALVEQDALLLDGIENVVVDTSHLDAKRRSIFDIPECGKDLLDLLYKMKPYKMKIILF</sequence>
<protein>
    <submittedName>
        <fullName evidence="2">Protein CMSS1</fullName>
    </submittedName>
</protein>
<dbReference type="GO" id="GO:0030686">
    <property type="term" value="C:90S preribosome"/>
    <property type="evidence" value="ECO:0007669"/>
    <property type="project" value="TreeGrafter"/>
</dbReference>
<keyword evidence="3" id="KW-1185">Reference proteome</keyword>
<dbReference type="Proteomes" id="UP000186594">
    <property type="component" value="Unassembled WGS sequence"/>
</dbReference>
<dbReference type="PANTHER" id="PTHR24030:SF0">
    <property type="entry name" value="PROTEIN CMSS1"/>
    <property type="match status" value="1"/>
</dbReference>
<dbReference type="OrthoDB" id="1929311at2759"/>
<dbReference type="PANTHER" id="PTHR24030">
    <property type="entry name" value="PROTEIN CMSS1"/>
    <property type="match status" value="1"/>
</dbReference>
<evidence type="ECO:0000313" key="3">
    <source>
        <dbReference type="Proteomes" id="UP000186594"/>
    </source>
</evidence>
<dbReference type="GO" id="GO:0005634">
    <property type="term" value="C:nucleus"/>
    <property type="evidence" value="ECO:0007669"/>
    <property type="project" value="TreeGrafter"/>
</dbReference>
<dbReference type="InterPro" id="IPR032704">
    <property type="entry name" value="Cms1"/>
</dbReference>
<evidence type="ECO:0000313" key="2">
    <source>
        <dbReference type="EMBL" id="OLL23364.1"/>
    </source>
</evidence>
<dbReference type="Pfam" id="PF14617">
    <property type="entry name" value="CMS1"/>
    <property type="match status" value="1"/>
</dbReference>
<evidence type="ECO:0000256" key="1">
    <source>
        <dbReference type="SAM" id="MobiDB-lite"/>
    </source>
</evidence>
<dbReference type="InterPro" id="IPR027417">
    <property type="entry name" value="P-loop_NTPase"/>
</dbReference>
<dbReference type="Gene3D" id="3.40.50.300">
    <property type="entry name" value="P-loop containing nucleotide triphosphate hydrolases"/>
    <property type="match status" value="1"/>
</dbReference>
<dbReference type="OMA" id="DHFAQKA"/>